<dbReference type="InterPro" id="IPR016645">
    <property type="entry name" value="UCP016134"/>
</dbReference>
<dbReference type="SMART" id="SM01022">
    <property type="entry name" value="ASCH"/>
    <property type="match status" value="1"/>
</dbReference>
<reference evidence="3" key="1">
    <citation type="journal article" date="2015" name="MBio">
        <title>Genome-Resolved Metagenomic Analysis Reveals Roles for Candidate Phyla and Other Microbial Community Members in Biogeochemical Transformations in Oil Reservoirs.</title>
        <authorList>
            <person name="Hu P."/>
            <person name="Tom L."/>
            <person name="Singh A."/>
            <person name="Thomas B.C."/>
            <person name="Baker B.J."/>
            <person name="Piceno Y.M."/>
            <person name="Andersen G.L."/>
            <person name="Banfield J.F."/>
        </authorList>
    </citation>
    <scope>NUCLEOTIDE SEQUENCE [LARGE SCALE GENOMIC DNA]</scope>
</reference>
<dbReference type="PIRSF" id="PIRSF016134">
    <property type="entry name" value="UCP016134"/>
    <property type="match status" value="1"/>
</dbReference>
<protein>
    <recommendedName>
        <fullName evidence="1">ASCH domain-containing protein</fullName>
    </recommendedName>
</protein>
<dbReference type="Pfam" id="PF04266">
    <property type="entry name" value="ASCH"/>
    <property type="match status" value="1"/>
</dbReference>
<name>A0A124FFN8_9EURY</name>
<dbReference type="PANTHER" id="PTHR34204">
    <property type="entry name" value="RNA-BINDING ASCH DOMAIN PROTEIN"/>
    <property type="match status" value="1"/>
</dbReference>
<evidence type="ECO:0000313" key="2">
    <source>
        <dbReference type="EMBL" id="KUK18701.1"/>
    </source>
</evidence>
<dbReference type="InterPro" id="IPR007374">
    <property type="entry name" value="ASCH_domain"/>
</dbReference>
<evidence type="ECO:0000259" key="1">
    <source>
        <dbReference type="SMART" id="SM01022"/>
    </source>
</evidence>
<evidence type="ECO:0000313" key="3">
    <source>
        <dbReference type="Proteomes" id="UP000053911"/>
    </source>
</evidence>
<dbReference type="Proteomes" id="UP000053911">
    <property type="component" value="Unassembled WGS sequence"/>
</dbReference>
<dbReference type="InterPro" id="IPR015947">
    <property type="entry name" value="PUA-like_sf"/>
</dbReference>
<dbReference type="EMBL" id="LGFD01000001">
    <property type="protein sequence ID" value="KUK18701.1"/>
    <property type="molecule type" value="Genomic_DNA"/>
</dbReference>
<feature type="domain" description="ASCH" evidence="1">
    <location>
        <begin position="6"/>
        <end position="109"/>
    </location>
</feature>
<gene>
    <name evidence="2" type="ORF">XD54_0086</name>
</gene>
<dbReference type="AlphaFoldDB" id="A0A124FFN8"/>
<sequence length="120" mass="14662">MKIYKLYVREEYLEMIESGKKNIEVRVAYPQLRNIKPKDKILFNNTIPAEVLTIKQYETFRQVLREEPIERIFPDKPSFEQAVKRFHNMYPKWKENRYGVLAIKFRLLRPRREQGEESEV</sequence>
<dbReference type="SUPFAM" id="SSF88697">
    <property type="entry name" value="PUA domain-like"/>
    <property type="match status" value="1"/>
</dbReference>
<dbReference type="Gene3D" id="2.30.130.30">
    <property type="entry name" value="Hypothetical protein"/>
    <property type="match status" value="1"/>
</dbReference>
<dbReference type="PANTHER" id="PTHR34204:SF2">
    <property type="entry name" value="RNA-BINDING ASCH DOMAIN PROTEIN"/>
    <property type="match status" value="1"/>
</dbReference>
<proteinExistence type="predicted"/>
<comment type="caution">
    <text evidence="2">The sequence shown here is derived from an EMBL/GenBank/DDBJ whole genome shotgun (WGS) entry which is preliminary data.</text>
</comment>
<accession>A0A124FFN8</accession>
<dbReference type="RefSeq" id="WP_283217187.1">
    <property type="nucleotide sequence ID" value="NZ_LGFD01000001.1"/>
</dbReference>
<organism evidence="2 3">
    <name type="scientific">Thermococcus sibiricus</name>
    <dbReference type="NCBI Taxonomy" id="172049"/>
    <lineage>
        <taxon>Archaea</taxon>
        <taxon>Methanobacteriati</taxon>
        <taxon>Methanobacteriota</taxon>
        <taxon>Thermococci</taxon>
        <taxon>Thermococcales</taxon>
        <taxon>Thermococcaceae</taxon>
        <taxon>Thermococcus</taxon>
    </lineage>
</organism>
<dbReference type="PATRIC" id="fig|172049.5.peg.447"/>